<evidence type="ECO:0000313" key="2">
    <source>
        <dbReference type="EMBL" id="GAA3242411.1"/>
    </source>
</evidence>
<dbReference type="InterPro" id="IPR011047">
    <property type="entry name" value="Quinoprotein_ADH-like_sf"/>
</dbReference>
<evidence type="ECO:0000313" key="3">
    <source>
        <dbReference type="Proteomes" id="UP001501237"/>
    </source>
</evidence>
<dbReference type="InterPro" id="IPR016024">
    <property type="entry name" value="ARM-type_fold"/>
</dbReference>
<evidence type="ECO:0008006" key="4">
    <source>
        <dbReference type="Google" id="ProtNLM"/>
    </source>
</evidence>
<comment type="caution">
    <text evidence="2">The sequence shown here is derived from an EMBL/GenBank/DDBJ whole genome shotgun (WGS) entry which is preliminary data.</text>
</comment>
<dbReference type="InterPro" id="IPR011989">
    <property type="entry name" value="ARM-like"/>
</dbReference>
<dbReference type="Proteomes" id="UP001501237">
    <property type="component" value="Unassembled WGS sequence"/>
</dbReference>
<dbReference type="InterPro" id="IPR015943">
    <property type="entry name" value="WD40/YVTN_repeat-like_dom_sf"/>
</dbReference>
<reference evidence="3" key="1">
    <citation type="journal article" date="2019" name="Int. J. Syst. Evol. Microbiol.">
        <title>The Global Catalogue of Microorganisms (GCM) 10K type strain sequencing project: providing services to taxonomists for standard genome sequencing and annotation.</title>
        <authorList>
            <consortium name="The Broad Institute Genomics Platform"/>
            <consortium name="The Broad Institute Genome Sequencing Center for Infectious Disease"/>
            <person name="Wu L."/>
            <person name="Ma J."/>
        </authorList>
    </citation>
    <scope>NUCLEOTIDE SEQUENCE [LARGE SCALE GENOMIC DNA]</scope>
    <source>
        <strain evidence="3">JCM 9377</strain>
    </source>
</reference>
<keyword evidence="3" id="KW-1185">Reference proteome</keyword>
<dbReference type="EMBL" id="BAAAUV010000050">
    <property type="protein sequence ID" value="GAA3242411.1"/>
    <property type="molecule type" value="Genomic_DNA"/>
</dbReference>
<name>A0ABP6QU37_9ACTN</name>
<evidence type="ECO:0000256" key="1">
    <source>
        <dbReference type="SAM" id="MobiDB-lite"/>
    </source>
</evidence>
<proteinExistence type="predicted"/>
<dbReference type="Gene3D" id="2.130.10.10">
    <property type="entry name" value="YVTN repeat-like/Quinoprotein amine dehydrogenase"/>
    <property type="match status" value="1"/>
</dbReference>
<dbReference type="SUPFAM" id="SSF48371">
    <property type="entry name" value="ARM repeat"/>
    <property type="match status" value="1"/>
</dbReference>
<dbReference type="Gene3D" id="1.25.10.10">
    <property type="entry name" value="Leucine-rich Repeat Variant"/>
    <property type="match status" value="1"/>
</dbReference>
<sequence length="605" mass="66199">MIFDARDAYHAGMAKIIDYGRFAERLARKESRWGLLEEFQREWGYVDPGGEPQVTREGEAPGFVLEEAGPLPAALVEWWDSPVNSFAFRPRLYWTHSAWPPAGTDTADDPPGDEIRVVMSEYQYVNQWGYLASEAGHDDPKVMVNTGAGWVEQSRSISEFFLQLAMERLPAHFGWGLRVARKTVEDDPEIVERLRATHREMGFLPWQEMGTDSLSYGGPDVIVRHGRGPGADYAIVVQARTRAALTATLESLGITWAEEDVDPPSEIPATPEDLPPAAFTAGDSDDRGRWTVATTDAPRVPAEVPAPARDLPGRTVAASDGEVVVAGDAAGGVHAWTAEGARLGQWPLHRAPVTAIVCLPQEETHRIFSGDAHGVVRTWTTGPDGGRRTPFDRRGTPVTALAEGDLETGGALAAAWADGLVRLWSRPTGDRADLRLGTGIEALALDPSGTLHVTTANGTFVLELDQDLLWPARDLRLRLREIDWRSLRTNRGRAEEIPRLIAELASDDEAAAQAAVKELYGLMVSKRGARSAAAAAVPFLVERMLIPDNRARNTLLLLIADLAVGQGPAREAVRAVVPDLEHFRRDPHPSLRWAAEELVRICAED</sequence>
<protein>
    <recommendedName>
        <fullName evidence="4">WD40 repeat protein</fullName>
    </recommendedName>
</protein>
<dbReference type="SUPFAM" id="SSF50998">
    <property type="entry name" value="Quinoprotein alcohol dehydrogenase-like"/>
    <property type="match status" value="1"/>
</dbReference>
<gene>
    <name evidence="2" type="ORF">GCM10010468_80120</name>
</gene>
<accession>A0ABP6QU37</accession>
<feature type="region of interest" description="Disordered" evidence="1">
    <location>
        <begin position="267"/>
        <end position="288"/>
    </location>
</feature>
<organism evidence="2 3">
    <name type="scientific">Actinocorallia longicatena</name>
    <dbReference type="NCBI Taxonomy" id="111803"/>
    <lineage>
        <taxon>Bacteria</taxon>
        <taxon>Bacillati</taxon>
        <taxon>Actinomycetota</taxon>
        <taxon>Actinomycetes</taxon>
        <taxon>Streptosporangiales</taxon>
        <taxon>Thermomonosporaceae</taxon>
        <taxon>Actinocorallia</taxon>
    </lineage>
</organism>